<name>A0ACD5IFS7_9PROT</name>
<organism evidence="1 2">
    <name type="scientific">Acidithiobacillus ferruginosus</name>
    <dbReference type="NCBI Taxonomy" id="3063951"/>
    <lineage>
        <taxon>Bacteria</taxon>
        <taxon>Pseudomonadati</taxon>
        <taxon>Pseudomonadota</taxon>
        <taxon>Acidithiobacillia</taxon>
        <taxon>Acidithiobacillales</taxon>
        <taxon>Acidithiobacillaceae</taxon>
        <taxon>Acidithiobacillus</taxon>
    </lineage>
</organism>
<reference evidence="1 2" key="1">
    <citation type="journal article" date="2021" name="ISME J.">
        <title>Genomic evolution of the class Acidithiobacillia: deep-branching Proteobacteria living in extreme acidic conditions.</title>
        <authorList>
            <person name="Moya-Beltran A."/>
            <person name="Beard S."/>
            <person name="Rojas-Villalobos C."/>
            <person name="Issotta F."/>
            <person name="Gallardo Y."/>
            <person name="Ulloa R."/>
            <person name="Giaveno A."/>
            <person name="Degli Esposti M."/>
            <person name="Johnson D.B."/>
            <person name="Quatrini R."/>
        </authorList>
    </citation>
    <scope>NUCLEOTIDE SEQUENCE [LARGE SCALE GENOMIC DNA]</scope>
    <source>
        <strain evidence="1 2">CF3</strain>
    </source>
</reference>
<dbReference type="EC" id="3.2.1.17" evidence="1"/>
<proteinExistence type="predicted"/>
<protein>
    <submittedName>
        <fullName evidence="1">Pesticin C-terminus-like muramidase</fullName>
        <ecNumber evidence="1">3.2.1.17</ecNumber>
    </submittedName>
</protein>
<accession>A0ACD5IFS7</accession>
<gene>
    <name evidence="1" type="ORF">HF292_012685</name>
</gene>
<dbReference type="Proteomes" id="UP001196097">
    <property type="component" value="Chromosome"/>
</dbReference>
<keyword evidence="2" id="KW-1185">Reference proteome</keyword>
<keyword evidence="1" id="KW-0326">Glycosidase</keyword>
<keyword evidence="1" id="KW-0378">Hydrolase</keyword>
<evidence type="ECO:0000313" key="2">
    <source>
        <dbReference type="Proteomes" id="UP001196097"/>
    </source>
</evidence>
<dbReference type="EMBL" id="CP130946">
    <property type="protein sequence ID" value="XRP72635.1"/>
    <property type="molecule type" value="Genomic_DNA"/>
</dbReference>
<evidence type="ECO:0000313" key="1">
    <source>
        <dbReference type="EMBL" id="XRP72635.1"/>
    </source>
</evidence>
<sequence length="429" mass="48181">MRAKWNIAHIVSGAEMLRRRPPVVSPLNVLTLAVGAMLAGDADAMDCSRASTSAEWTICGDKKLLLLDRDLTIVYRKFIKVFSDTGHYTHLVAETRTGQKEWLRKRNACGTDAVCLKAAYENRLALLQSHVCYPRDDSPIYEQSTPTPKPAPPQTQPRETTSACSPTDRVDYDFIKKSEGAMLDFYVPGAFKANVKTGRNLGPRYQKNKKTGDLTQRAMAASGVTVGEGVDLGQQTIGALRRYMEIEEKKYGKPDSVDIEYILSLVKPYIGLKKEKAVNALNDYYGHYKRYPYLEKAEADFVSSAVKHGYAEDAAALFNKKANPKMNFWALPGAIQTTLTDMKYQSYISSVAQHFYRADWEGAAAEFEALATGKYTQYKVRFQARAQILRDAITDQSLPKQGDPCAPKKTPVAFERSVRWESQRRPRWA</sequence>